<dbReference type="RefSeq" id="WP_278012494.1">
    <property type="nucleotide sequence ID" value="NZ_CP121208.1"/>
</dbReference>
<dbReference type="Proteomes" id="UP001215216">
    <property type="component" value="Chromosome"/>
</dbReference>
<dbReference type="EMBL" id="CP121208">
    <property type="protein sequence ID" value="WFM83068.1"/>
    <property type="molecule type" value="Genomic_DNA"/>
</dbReference>
<organism evidence="1 2">
    <name type="scientific">Arcanobacterium canis</name>
    <dbReference type="NCBI Taxonomy" id="999183"/>
    <lineage>
        <taxon>Bacteria</taxon>
        <taxon>Bacillati</taxon>
        <taxon>Actinomycetota</taxon>
        <taxon>Actinomycetes</taxon>
        <taxon>Actinomycetales</taxon>
        <taxon>Actinomycetaceae</taxon>
        <taxon>Arcanobacterium</taxon>
    </lineage>
</organism>
<dbReference type="InterPro" id="IPR054206">
    <property type="entry name" value="DUF6912"/>
</dbReference>
<evidence type="ECO:0000313" key="1">
    <source>
        <dbReference type="EMBL" id="WFM83068.1"/>
    </source>
</evidence>
<name>A0ABY8FZU2_9ACTO</name>
<sequence>MRIYVPLTPEELAAPEISPRLVHAVTPDLVRVLGTQDEEEREYVAFLAAADDSLRFDSPTPRRVVVCADMPHASLELPNAEDQVIETGVHLIDALAWDRVDSIHVDEDESREIIAAAREGDDVAFEASADVDLLWYDVIERDALIAMMATN</sequence>
<reference evidence="1 2" key="1">
    <citation type="submission" date="2023-03" db="EMBL/GenBank/DDBJ databases">
        <title>Complete genome of Arcanobacterium canis strain DSM 25104 isolated in 2010 from a canine otitis externa in Germany.</title>
        <authorList>
            <person name="Borowiak M."/>
            <person name="Kreitlow A."/>
            <person name="Malorny B."/>
            <person name="Laemmler C."/>
            <person name="Prenger-Berninghoff E."/>
            <person name="Ploetz M."/>
            <person name="Abdulmawjood A."/>
        </authorList>
    </citation>
    <scope>NUCLEOTIDE SEQUENCE [LARGE SCALE GENOMIC DNA]</scope>
    <source>
        <strain evidence="1 2">DSM 25104</strain>
    </source>
</reference>
<accession>A0ABY8FZU2</accession>
<dbReference type="Pfam" id="PF21853">
    <property type="entry name" value="DUF6912"/>
    <property type="match status" value="1"/>
</dbReference>
<gene>
    <name evidence="1" type="ORF">P7079_06635</name>
</gene>
<protein>
    <submittedName>
        <fullName evidence="1">Uncharacterized protein</fullName>
    </submittedName>
</protein>
<keyword evidence="2" id="KW-1185">Reference proteome</keyword>
<evidence type="ECO:0000313" key="2">
    <source>
        <dbReference type="Proteomes" id="UP001215216"/>
    </source>
</evidence>
<proteinExistence type="predicted"/>